<evidence type="ECO:0000259" key="2">
    <source>
        <dbReference type="Pfam" id="PF00078"/>
    </source>
</evidence>
<accession>A0A6L2NBG0</accession>
<reference evidence="3" key="1">
    <citation type="journal article" date="2019" name="Sci. Rep.">
        <title>Draft genome of Tanacetum cinerariifolium, the natural source of mosquito coil.</title>
        <authorList>
            <person name="Yamashiro T."/>
            <person name="Shiraishi A."/>
            <person name="Satake H."/>
            <person name="Nakayama K."/>
        </authorList>
    </citation>
    <scope>NUCLEOTIDE SEQUENCE</scope>
</reference>
<sequence length="692" mass="77810">MNLLSLNIRGVGDAHKRNWVRRLCFDHNIKFVGIQETMSGDLNKFTLKSMWNNSEFDFAIKYSVGNSGGIVAMWDVTYFSRLASWQGEGYLALLGNWLNIAIPCDFNEVRSAEERKGTAFDSRGASTFNNFISTSGLIDLPMGAKRFTRMNNLGNKLSKIDRVLVSHHVIDVLPNSHTITLPSEYSDHTPILSSSLSVDFGATPFKLYNSWIMHKDFPQLVCWTSCNSRLTYNRPGPTSVSFKTKLQQLKSAIKQWRSQVVDMENMVSNDLRLKIDGLDMKAESSFLTNDEIMSRTAYVKSLADLEHAKLVDLRQKAKIRKWINWIHACLDSTFASVLVNSYPTKEFKLERRLRQGDPLSPILFILAMEALNVAFLEATNNNIFHGVQVGKDKTLISHLQYADDALILGEWSLINAKNLSRILTCFHLASGLKVNFNKSNLFGVGVSNIELNVIASSLGCLASQFPCSYLGLPVAWEFITFQSSKLLKRLFISSKAFEGCSFGVRIRKMKKSLGLLGRKSFHPENMVDLELGASWRAISHCLQNGGGDFVSRKMLFSVESFVQFMARRVEVLQLNDGPILQPTIPFAGPTFHWAWRRTLRVLLGRATDVLSSPPPQCTHNSADVENLKKKNKYLTKHVNLMMKLFRSDDKFSQMLNQYESSPEFGNASGSGGCGDDEMADDEDEEGEEDGDS</sequence>
<gene>
    <name evidence="3" type="ORF">Tci_055496</name>
</gene>
<protein>
    <submittedName>
        <fullName evidence="3">Cytochrome P450</fullName>
    </submittedName>
</protein>
<dbReference type="SUPFAM" id="SSF56672">
    <property type="entry name" value="DNA/RNA polymerases"/>
    <property type="match status" value="1"/>
</dbReference>
<dbReference type="PANTHER" id="PTHR33116:SF77">
    <property type="entry name" value="RNA-DIRECTED DNA POLYMERASE"/>
    <property type="match status" value="1"/>
</dbReference>
<dbReference type="SUPFAM" id="SSF56219">
    <property type="entry name" value="DNase I-like"/>
    <property type="match status" value="1"/>
</dbReference>
<feature type="compositionally biased region" description="Acidic residues" evidence="1">
    <location>
        <begin position="674"/>
        <end position="692"/>
    </location>
</feature>
<proteinExistence type="predicted"/>
<dbReference type="EMBL" id="BKCJ010008698">
    <property type="protein sequence ID" value="GEU83518.1"/>
    <property type="molecule type" value="Genomic_DNA"/>
</dbReference>
<name>A0A6L2NBG0_TANCI</name>
<evidence type="ECO:0000313" key="3">
    <source>
        <dbReference type="EMBL" id="GEU83518.1"/>
    </source>
</evidence>
<dbReference type="Pfam" id="PF00078">
    <property type="entry name" value="RVT_1"/>
    <property type="match status" value="1"/>
</dbReference>
<organism evidence="3">
    <name type="scientific">Tanacetum cinerariifolium</name>
    <name type="common">Dalmatian daisy</name>
    <name type="synonym">Chrysanthemum cinerariifolium</name>
    <dbReference type="NCBI Taxonomy" id="118510"/>
    <lineage>
        <taxon>Eukaryota</taxon>
        <taxon>Viridiplantae</taxon>
        <taxon>Streptophyta</taxon>
        <taxon>Embryophyta</taxon>
        <taxon>Tracheophyta</taxon>
        <taxon>Spermatophyta</taxon>
        <taxon>Magnoliopsida</taxon>
        <taxon>eudicotyledons</taxon>
        <taxon>Gunneridae</taxon>
        <taxon>Pentapetalae</taxon>
        <taxon>asterids</taxon>
        <taxon>campanulids</taxon>
        <taxon>Asterales</taxon>
        <taxon>Asteraceae</taxon>
        <taxon>Asteroideae</taxon>
        <taxon>Anthemideae</taxon>
        <taxon>Anthemidinae</taxon>
        <taxon>Tanacetum</taxon>
    </lineage>
</organism>
<dbReference type="InterPro" id="IPR036691">
    <property type="entry name" value="Endo/exonu/phosph_ase_sf"/>
</dbReference>
<feature type="domain" description="Reverse transcriptase" evidence="2">
    <location>
        <begin position="306"/>
        <end position="473"/>
    </location>
</feature>
<dbReference type="AlphaFoldDB" id="A0A6L2NBG0"/>
<dbReference type="InterPro" id="IPR043502">
    <property type="entry name" value="DNA/RNA_pol_sf"/>
</dbReference>
<dbReference type="Gene3D" id="3.60.10.10">
    <property type="entry name" value="Endonuclease/exonuclease/phosphatase"/>
    <property type="match status" value="1"/>
</dbReference>
<feature type="region of interest" description="Disordered" evidence="1">
    <location>
        <begin position="656"/>
        <end position="692"/>
    </location>
</feature>
<comment type="caution">
    <text evidence="3">The sequence shown here is derived from an EMBL/GenBank/DDBJ whole genome shotgun (WGS) entry which is preliminary data.</text>
</comment>
<evidence type="ECO:0000256" key="1">
    <source>
        <dbReference type="SAM" id="MobiDB-lite"/>
    </source>
</evidence>
<dbReference type="InterPro" id="IPR000477">
    <property type="entry name" value="RT_dom"/>
</dbReference>
<dbReference type="PANTHER" id="PTHR33116">
    <property type="entry name" value="REVERSE TRANSCRIPTASE ZINC-BINDING DOMAIN-CONTAINING PROTEIN-RELATED-RELATED"/>
    <property type="match status" value="1"/>
</dbReference>